<reference evidence="3" key="1">
    <citation type="journal article" date="2021" name="IMA Fungus">
        <title>Genomic characterization of three marine fungi, including Emericellopsis atlantica sp. nov. with signatures of a generalist lifestyle and marine biomass degradation.</title>
        <authorList>
            <person name="Hagestad O.C."/>
            <person name="Hou L."/>
            <person name="Andersen J.H."/>
            <person name="Hansen E.H."/>
            <person name="Altermark B."/>
            <person name="Li C."/>
            <person name="Kuhnert E."/>
            <person name="Cox R.J."/>
            <person name="Crous P.W."/>
            <person name="Spatafora J.W."/>
            <person name="Lail K."/>
            <person name="Amirebrahimi M."/>
            <person name="Lipzen A."/>
            <person name="Pangilinan J."/>
            <person name="Andreopoulos W."/>
            <person name="Hayes R.D."/>
            <person name="Ng V."/>
            <person name="Grigoriev I.V."/>
            <person name="Jackson S.A."/>
            <person name="Sutton T.D.S."/>
            <person name="Dobson A.D.W."/>
            <person name="Rama T."/>
        </authorList>
    </citation>
    <scope>NUCLEOTIDE SEQUENCE</scope>
    <source>
        <strain evidence="3">TRa3180A</strain>
    </source>
</reference>
<keyword evidence="2" id="KW-0812">Transmembrane</keyword>
<accession>A0A9P8CG98</accession>
<protein>
    <submittedName>
        <fullName evidence="3">Uncharacterized protein</fullName>
    </submittedName>
</protein>
<dbReference type="AlphaFoldDB" id="A0A9P8CG98"/>
<comment type="caution">
    <text evidence="3">The sequence shown here is derived from an EMBL/GenBank/DDBJ whole genome shotgun (WGS) entry which is preliminary data.</text>
</comment>
<keyword evidence="2" id="KW-1133">Transmembrane helix</keyword>
<gene>
    <name evidence="3" type="ORF">BJ878DRAFT_479067</name>
</gene>
<feature type="transmembrane region" description="Helical" evidence="2">
    <location>
        <begin position="20"/>
        <end position="42"/>
    </location>
</feature>
<keyword evidence="4" id="KW-1185">Reference proteome</keyword>
<name>A0A9P8CG98_9HELO</name>
<proteinExistence type="predicted"/>
<evidence type="ECO:0000313" key="4">
    <source>
        <dbReference type="Proteomes" id="UP000887226"/>
    </source>
</evidence>
<sequence>MTDVTEPLDNQPPAERQPLASALCTSLPSVPAFCFAVILYFAFSSLTTVPCTTLYFGIPIVAFFVGASLYGPEPAPPALQSPPNNSRRRRKHGTKDRRTYYQRPSSG</sequence>
<dbReference type="EMBL" id="MU253838">
    <property type="protein sequence ID" value="KAG9245607.1"/>
    <property type="molecule type" value="Genomic_DNA"/>
</dbReference>
<organism evidence="3 4">
    <name type="scientific">Calycina marina</name>
    <dbReference type="NCBI Taxonomy" id="1763456"/>
    <lineage>
        <taxon>Eukaryota</taxon>
        <taxon>Fungi</taxon>
        <taxon>Dikarya</taxon>
        <taxon>Ascomycota</taxon>
        <taxon>Pezizomycotina</taxon>
        <taxon>Leotiomycetes</taxon>
        <taxon>Helotiales</taxon>
        <taxon>Pezizellaceae</taxon>
        <taxon>Calycina</taxon>
    </lineage>
</organism>
<evidence type="ECO:0000256" key="1">
    <source>
        <dbReference type="SAM" id="MobiDB-lite"/>
    </source>
</evidence>
<feature type="compositionally biased region" description="Basic residues" evidence="1">
    <location>
        <begin position="86"/>
        <end position="95"/>
    </location>
</feature>
<dbReference type="Proteomes" id="UP000887226">
    <property type="component" value="Unassembled WGS sequence"/>
</dbReference>
<evidence type="ECO:0000256" key="2">
    <source>
        <dbReference type="SAM" id="Phobius"/>
    </source>
</evidence>
<evidence type="ECO:0000313" key="3">
    <source>
        <dbReference type="EMBL" id="KAG9245607.1"/>
    </source>
</evidence>
<feature type="region of interest" description="Disordered" evidence="1">
    <location>
        <begin position="75"/>
        <end position="107"/>
    </location>
</feature>
<keyword evidence="2" id="KW-0472">Membrane</keyword>
<feature type="transmembrane region" description="Helical" evidence="2">
    <location>
        <begin position="54"/>
        <end position="71"/>
    </location>
</feature>